<keyword evidence="8" id="KW-0238">DNA-binding</keyword>
<dbReference type="InterPro" id="IPR000212">
    <property type="entry name" value="DNA_helicase_UvrD/REP"/>
</dbReference>
<dbReference type="RefSeq" id="WP_011970311.1">
    <property type="nucleotide sequence ID" value="NC_009621.1"/>
</dbReference>
<evidence type="ECO:0000256" key="1">
    <source>
        <dbReference type="ARBA" id="ARBA00022722"/>
    </source>
</evidence>
<evidence type="ECO:0000256" key="12">
    <source>
        <dbReference type="ARBA" id="ARBA00034808"/>
    </source>
</evidence>
<evidence type="ECO:0000259" key="16">
    <source>
        <dbReference type="PROSITE" id="PS51198"/>
    </source>
</evidence>
<keyword evidence="6" id="KW-0269">Exonuclease</keyword>
<evidence type="ECO:0000256" key="4">
    <source>
        <dbReference type="ARBA" id="ARBA00022801"/>
    </source>
</evidence>
<evidence type="ECO:0000313" key="19">
    <source>
        <dbReference type="Proteomes" id="UP000001108"/>
    </source>
</evidence>
<keyword evidence="18" id="KW-0614">Plasmid</keyword>
<dbReference type="GO" id="GO:0003677">
    <property type="term" value="F:DNA binding"/>
    <property type="evidence" value="ECO:0007669"/>
    <property type="project" value="UniProtKB-KW"/>
</dbReference>
<dbReference type="PATRIC" id="fig|366394.8.peg.1931"/>
<dbReference type="AlphaFoldDB" id="A6UKM2"/>
<evidence type="ECO:0000256" key="5">
    <source>
        <dbReference type="ARBA" id="ARBA00022806"/>
    </source>
</evidence>
<evidence type="ECO:0000313" key="18">
    <source>
        <dbReference type="EMBL" id="ABR64202.1"/>
    </source>
</evidence>
<feature type="binding site" evidence="15">
    <location>
        <begin position="10"/>
        <end position="17"/>
    </location>
    <ligand>
        <name>ATP</name>
        <dbReference type="ChEBI" id="CHEBI:30616"/>
    </ligand>
</feature>
<accession>A6UKM2</accession>
<evidence type="ECO:0000256" key="9">
    <source>
        <dbReference type="ARBA" id="ARBA00023204"/>
    </source>
</evidence>
<evidence type="ECO:0000256" key="14">
    <source>
        <dbReference type="ARBA" id="ARBA00048988"/>
    </source>
</evidence>
<dbReference type="InterPro" id="IPR011604">
    <property type="entry name" value="PDDEXK-like_dom_sf"/>
</dbReference>
<keyword evidence="3" id="KW-0227">DNA damage</keyword>
<evidence type="ECO:0000256" key="7">
    <source>
        <dbReference type="ARBA" id="ARBA00022840"/>
    </source>
</evidence>
<reference evidence="18 19" key="2">
    <citation type="journal article" date="2010" name="Stand. Genomic Sci.">
        <title>Complete genome sequence of the Medicago microsymbiont Ensifer (Sinorhizobium) medicae strain WSM419.</title>
        <authorList>
            <person name="Reeve W."/>
            <person name="Chain P."/>
            <person name="O'Hara G."/>
            <person name="Ardley J."/>
            <person name="Nandesena K."/>
            <person name="Brau L."/>
            <person name="Tiwari R."/>
            <person name="Malfatti S."/>
            <person name="Kiss H."/>
            <person name="Lapidus A."/>
            <person name="Copeland A."/>
            <person name="Nolan M."/>
            <person name="Land M."/>
            <person name="Hauser L."/>
            <person name="Chang Y.J."/>
            <person name="Ivanova N."/>
            <person name="Mavromatis K."/>
            <person name="Markowitz V."/>
            <person name="Kyrpides N."/>
            <person name="Gollagher M."/>
            <person name="Yates R."/>
            <person name="Dilworth M."/>
            <person name="Howieson J."/>
        </authorList>
    </citation>
    <scope>NUCLEOTIDE SEQUENCE [LARGE SCALE GENOMIC DNA]</scope>
    <source>
        <strain evidence="18 19">WSM419</strain>
        <plasmid evidence="19">Plasmid pSMED02</plasmid>
    </source>
</reference>
<dbReference type="GO" id="GO:0004527">
    <property type="term" value="F:exonuclease activity"/>
    <property type="evidence" value="ECO:0007669"/>
    <property type="project" value="UniProtKB-KW"/>
</dbReference>
<keyword evidence="7 15" id="KW-0067">ATP-binding</keyword>
<dbReference type="Proteomes" id="UP000001108">
    <property type="component" value="Plasmid pSMED02"/>
</dbReference>
<dbReference type="GO" id="GO:0000725">
    <property type="term" value="P:recombinational repair"/>
    <property type="evidence" value="ECO:0007669"/>
    <property type="project" value="TreeGrafter"/>
</dbReference>
<evidence type="ECO:0000256" key="10">
    <source>
        <dbReference type="ARBA" id="ARBA00023235"/>
    </source>
</evidence>
<evidence type="ECO:0000256" key="3">
    <source>
        <dbReference type="ARBA" id="ARBA00022763"/>
    </source>
</evidence>
<dbReference type="EMBL" id="CP000740">
    <property type="protein sequence ID" value="ABR64202.1"/>
    <property type="molecule type" value="Genomic_DNA"/>
</dbReference>
<dbReference type="SUPFAM" id="SSF52540">
    <property type="entry name" value="P-loop containing nucleoside triphosphate hydrolases"/>
    <property type="match status" value="1"/>
</dbReference>
<dbReference type="KEGG" id="smd:Smed_5440"/>
<feature type="domain" description="UvrD-like helicase C-terminal" evidence="17">
    <location>
        <begin position="417"/>
        <end position="695"/>
    </location>
</feature>
<dbReference type="OrthoDB" id="9810135at2"/>
<dbReference type="Pfam" id="PF00580">
    <property type="entry name" value="UvrD-helicase"/>
    <property type="match status" value="1"/>
</dbReference>
<dbReference type="Gene3D" id="3.40.50.300">
    <property type="entry name" value="P-loop containing nucleotide triphosphate hydrolases"/>
    <property type="match status" value="4"/>
</dbReference>
<comment type="catalytic activity">
    <reaction evidence="14">
        <text>ATP + H2O = ADP + phosphate + H(+)</text>
        <dbReference type="Rhea" id="RHEA:13065"/>
        <dbReference type="ChEBI" id="CHEBI:15377"/>
        <dbReference type="ChEBI" id="CHEBI:15378"/>
        <dbReference type="ChEBI" id="CHEBI:30616"/>
        <dbReference type="ChEBI" id="CHEBI:43474"/>
        <dbReference type="ChEBI" id="CHEBI:456216"/>
        <dbReference type="EC" id="5.6.2.4"/>
    </reaction>
</comment>
<evidence type="ECO:0000256" key="2">
    <source>
        <dbReference type="ARBA" id="ARBA00022741"/>
    </source>
</evidence>
<gene>
    <name evidence="18" type="ordered locus">Smed_5440</name>
</gene>
<dbReference type="InterPro" id="IPR038726">
    <property type="entry name" value="PDDEXK_AddAB-type"/>
</dbReference>
<dbReference type="InterPro" id="IPR014016">
    <property type="entry name" value="UvrD-like_ATP-bd"/>
</dbReference>
<dbReference type="GO" id="GO:0043138">
    <property type="term" value="F:3'-5' DNA helicase activity"/>
    <property type="evidence" value="ECO:0007669"/>
    <property type="project" value="UniProtKB-EC"/>
</dbReference>
<proteinExistence type="predicted"/>
<keyword evidence="1" id="KW-0540">Nuclease</keyword>
<dbReference type="Pfam" id="PF13361">
    <property type="entry name" value="UvrD_C"/>
    <property type="match status" value="1"/>
</dbReference>
<dbReference type="InterPro" id="IPR027417">
    <property type="entry name" value="P-loop_NTPase"/>
</dbReference>
<feature type="domain" description="UvrD-like helicase ATP-binding" evidence="16">
    <location>
        <begin position="1"/>
        <end position="416"/>
    </location>
</feature>
<dbReference type="Pfam" id="PF12705">
    <property type="entry name" value="PDDEXK_1"/>
    <property type="match status" value="1"/>
</dbReference>
<evidence type="ECO:0000256" key="8">
    <source>
        <dbReference type="ARBA" id="ARBA00023125"/>
    </source>
</evidence>
<evidence type="ECO:0000256" key="11">
    <source>
        <dbReference type="ARBA" id="ARBA00034617"/>
    </source>
</evidence>
<keyword evidence="4 15" id="KW-0378">Hydrolase</keyword>
<dbReference type="InterPro" id="IPR014017">
    <property type="entry name" value="DNA_helicase_UvrD-like_C"/>
</dbReference>
<evidence type="ECO:0000256" key="6">
    <source>
        <dbReference type="ARBA" id="ARBA00022839"/>
    </source>
</evidence>
<dbReference type="EC" id="5.6.2.4" evidence="12"/>
<dbReference type="PROSITE" id="PS51217">
    <property type="entry name" value="UVRD_HELICASE_CTER"/>
    <property type="match status" value="1"/>
</dbReference>
<sequence>MSDHITLVPAGAGSGKTYRIETTLADLVVSGEVSADRILAVTFTEAAASDLRTRIRGALLARGRIDEALAIDGAYVGTIHALGLRLLTEHTFAANRSPASRLLSDSERDLLIRQQIGRAPALALILNALPRFGYVWDRNTDATGEEQLRKKVMQTIDLLRSLGQRGAASEIIDPAIADLRATYGTTKDSARLEMALSRAVNALLTSFPESIADTVSAKTAREAFDKDFEALRRASRTDALGSDWALWQRLRKLRLSNSKTKAPEGYDPLASAVVAAADELRYHPGPLMDAERHLTALVHGAQEIMSAYENEKRARGLIDYADMIVETEVLLRTRSDILDAALAEIDCVVIDEFQDTNPVQFAMLWRLAARAPRALIVGDRKQAIMGFQGADPRLSEALDAAHPASVDPLTQNWRSDPRIMTFVNAIGPALFPSGYDALKSMRPKSGETALEFIEFDGSKAKVFEGIAAHARDLTDQKILIIDKSTQETRQARPADIAILVYSGIDARRVATSLRDFGLPVRLAEDGWFLSQIIQVARAALALVADPTDRLAALLLLSLGPDRMSLDASLAAAIDDNLIQFDRVRALAEFAEEARHLTASAALPRVLQIAGIEEWISTLPDRAAAEADLGRLFAEASAFDSAETSLREAVGFHGNSLQSFLGWLADQAERGLDYRPDREGWEVEGIEVSTWHASKGREWPITIVGGMDFSFPERGNTMRAEFTSFGNFDNVLDSAGLSWFPSFDCPEAQIVFADRRVEQDEREAARALYVALTRARDRLVLALPLKEGSPDKRPETMADLLRRRTQLGLGSGTVTACGQQVPALCRTIPKDTEYVYPDASADSGVHKVWGVDETSELVARTPWRSSPSSLAAPDGRLGPALTHIDLGVPVPKQKFGSATERGTAYHLAFRVLAERPEFSARLPAATGLSDDTIKAIEGQASALRAWLGGLGFHQLSFEVPLQLRADDGSETNAIIDLLAESDDALIIVDHKTGPCPDPNLRFGGYLPQLTAYADLLTERYPEKPVRFLVVNWMDEGHISIADVAALAAEEAA</sequence>
<protein>
    <recommendedName>
        <fullName evidence="12">DNA 3'-5' helicase</fullName>
        <ecNumber evidence="12">5.6.2.4</ecNumber>
    </recommendedName>
    <alternativeName>
        <fullName evidence="13">DNA 3'-5' helicase II</fullName>
    </alternativeName>
</protein>
<dbReference type="GO" id="GO:0005524">
    <property type="term" value="F:ATP binding"/>
    <property type="evidence" value="ECO:0007669"/>
    <property type="project" value="UniProtKB-UniRule"/>
</dbReference>
<keyword evidence="5 15" id="KW-0347">Helicase</keyword>
<geneLocation type="plasmid" evidence="18 19">
    <name>pSMED02</name>
</geneLocation>
<keyword evidence="10" id="KW-0413">Isomerase</keyword>
<dbReference type="HOGENOM" id="CLU_001114_1_2_5"/>
<dbReference type="PANTHER" id="PTHR11070">
    <property type="entry name" value="UVRD / RECB / PCRA DNA HELICASE FAMILY MEMBER"/>
    <property type="match status" value="1"/>
</dbReference>
<evidence type="ECO:0000259" key="17">
    <source>
        <dbReference type="PROSITE" id="PS51217"/>
    </source>
</evidence>
<reference evidence="19" key="1">
    <citation type="submission" date="2007-06" db="EMBL/GenBank/DDBJ databases">
        <title>Complete sequence of Sinorhizobium medicae WSM419 plasmid pSMED02.</title>
        <authorList>
            <consortium name="US DOE Joint Genome Institute"/>
            <person name="Copeland A."/>
            <person name="Lucas S."/>
            <person name="Lapidus A."/>
            <person name="Barry K."/>
            <person name="Glavina del Rio T."/>
            <person name="Dalin E."/>
            <person name="Tice H."/>
            <person name="Pitluck S."/>
            <person name="Chain P."/>
            <person name="Malfatti S."/>
            <person name="Shin M."/>
            <person name="Vergez L."/>
            <person name="Schmutz J."/>
            <person name="Larimer F."/>
            <person name="Land M."/>
            <person name="Hauser L."/>
            <person name="Kyrpides N."/>
            <person name="Mikhailova N."/>
            <person name="Reeve W.G."/>
            <person name="Richardson P."/>
        </authorList>
    </citation>
    <scope>NUCLEOTIDE SEQUENCE [LARGE SCALE GENOMIC DNA]</scope>
    <source>
        <strain evidence="19">WSM419</strain>
        <plasmid evidence="19">Plasmid pSMED02</plasmid>
    </source>
</reference>
<keyword evidence="9" id="KW-0234">DNA repair</keyword>
<evidence type="ECO:0000256" key="13">
    <source>
        <dbReference type="ARBA" id="ARBA00034923"/>
    </source>
</evidence>
<dbReference type="Gene3D" id="3.90.320.10">
    <property type="match status" value="1"/>
</dbReference>
<name>A6UKM2_SINMW</name>
<evidence type="ECO:0000256" key="15">
    <source>
        <dbReference type="PROSITE-ProRule" id="PRU00560"/>
    </source>
</evidence>
<dbReference type="PROSITE" id="PS51198">
    <property type="entry name" value="UVRD_HELICASE_ATP_BIND"/>
    <property type="match status" value="1"/>
</dbReference>
<comment type="catalytic activity">
    <reaction evidence="11">
        <text>Couples ATP hydrolysis with the unwinding of duplex DNA by translocating in the 3'-5' direction.</text>
        <dbReference type="EC" id="5.6.2.4"/>
    </reaction>
</comment>
<dbReference type="PANTHER" id="PTHR11070:SF2">
    <property type="entry name" value="ATP-DEPENDENT DNA HELICASE SRS2"/>
    <property type="match status" value="1"/>
</dbReference>
<dbReference type="eggNOG" id="COG1074">
    <property type="taxonomic scope" value="Bacteria"/>
</dbReference>
<organism evidence="18 19">
    <name type="scientific">Sinorhizobium medicae (strain WSM419)</name>
    <name type="common">Ensifer medicae</name>
    <dbReference type="NCBI Taxonomy" id="366394"/>
    <lineage>
        <taxon>Bacteria</taxon>
        <taxon>Pseudomonadati</taxon>
        <taxon>Pseudomonadota</taxon>
        <taxon>Alphaproteobacteria</taxon>
        <taxon>Hyphomicrobiales</taxon>
        <taxon>Rhizobiaceae</taxon>
        <taxon>Sinorhizobium/Ensifer group</taxon>
        <taxon>Sinorhizobium</taxon>
    </lineage>
</organism>
<keyword evidence="2 15" id="KW-0547">Nucleotide-binding</keyword>